<accession>X5DXG0</accession>
<dbReference type="Proteomes" id="UP000023772">
    <property type="component" value="Chromosome"/>
</dbReference>
<evidence type="ECO:0000313" key="3">
    <source>
        <dbReference type="Proteomes" id="UP000023772"/>
    </source>
</evidence>
<evidence type="ECO:0000313" key="1">
    <source>
        <dbReference type="EMBL" id="AHW59900.1"/>
    </source>
</evidence>
<dbReference type="EMBL" id="FOHT01000022">
    <property type="protein sequence ID" value="SET75043.1"/>
    <property type="molecule type" value="Genomic_DNA"/>
</dbReference>
<proteinExistence type="predicted"/>
<dbReference type="Pfam" id="PF13275">
    <property type="entry name" value="S4_2"/>
    <property type="match status" value="1"/>
</dbReference>
<gene>
    <name evidence="1" type="ORF">FH5T_10575</name>
    <name evidence="2" type="ORF">SAMN05444285_1227</name>
</gene>
<dbReference type="KEGG" id="dori:FH5T_10575"/>
<evidence type="ECO:0000313" key="2">
    <source>
        <dbReference type="EMBL" id="SET75043.1"/>
    </source>
</evidence>
<dbReference type="RefSeq" id="WP_038558114.1">
    <property type="nucleotide sequence ID" value="NZ_CAXXJF010000003.1"/>
</dbReference>
<name>X5DXG0_9BACT</name>
<dbReference type="Gene3D" id="3.10.290.10">
    <property type="entry name" value="RNA-binding S4 domain"/>
    <property type="match status" value="1"/>
</dbReference>
<dbReference type="AlphaFoldDB" id="X5DXG0"/>
<dbReference type="eggNOG" id="COG2501">
    <property type="taxonomic scope" value="Bacteria"/>
</dbReference>
<dbReference type="InterPro" id="IPR036986">
    <property type="entry name" value="S4_RNA-bd_sf"/>
</dbReference>
<evidence type="ECO:0000313" key="4">
    <source>
        <dbReference type="Proteomes" id="UP000181981"/>
    </source>
</evidence>
<dbReference type="GO" id="GO:0003723">
    <property type="term" value="F:RNA binding"/>
    <property type="evidence" value="ECO:0007669"/>
    <property type="project" value="InterPro"/>
</dbReference>
<protein>
    <submittedName>
        <fullName evidence="1">RNA-binding protein S4</fullName>
    </submittedName>
    <submittedName>
        <fullName evidence="2">Ribosome-associated protein</fullName>
    </submittedName>
</protein>
<dbReference type="Proteomes" id="UP000181981">
    <property type="component" value="Unassembled WGS sequence"/>
</dbReference>
<sequence length="68" mass="7738">MREFKLSTEHIELVKLLKLLRIAQTGGHAKIIVEDGEVIRNGEPEFRKRAKLVKGDVLEIMGETIKIV</sequence>
<dbReference type="HOGENOM" id="CLU_127162_1_3_10"/>
<keyword evidence="3" id="KW-1185">Reference proteome</keyword>
<dbReference type="STRING" id="1168034.FH5T_10575"/>
<reference evidence="1 3" key="1">
    <citation type="submission" date="2014-03" db="EMBL/GenBank/DDBJ databases">
        <title>Complete genome sequence of a deeply braunched marine Bacteroidia bacterium Draconibacterium orientale type strain FH5T.</title>
        <authorList>
            <person name="Li X."/>
            <person name="Wang X."/>
            <person name="Xie Z."/>
            <person name="Du Z."/>
            <person name="Chen G."/>
        </authorList>
    </citation>
    <scope>NUCLEOTIDE SEQUENCE [LARGE SCALE GENOMIC DNA]</scope>
    <source>
        <strain evidence="1 3">FH5</strain>
    </source>
</reference>
<organism evidence="2 4">
    <name type="scientific">Draconibacterium orientale</name>
    <dbReference type="NCBI Taxonomy" id="1168034"/>
    <lineage>
        <taxon>Bacteria</taxon>
        <taxon>Pseudomonadati</taxon>
        <taxon>Bacteroidota</taxon>
        <taxon>Bacteroidia</taxon>
        <taxon>Marinilabiliales</taxon>
        <taxon>Prolixibacteraceae</taxon>
        <taxon>Draconibacterium</taxon>
    </lineage>
</organism>
<dbReference type="SUPFAM" id="SSF55174">
    <property type="entry name" value="Alpha-L RNA-binding motif"/>
    <property type="match status" value="1"/>
</dbReference>
<dbReference type="EMBL" id="CP007451">
    <property type="protein sequence ID" value="AHW59900.1"/>
    <property type="molecule type" value="Genomic_DNA"/>
</dbReference>
<reference evidence="2 4" key="2">
    <citation type="submission" date="2016-10" db="EMBL/GenBank/DDBJ databases">
        <authorList>
            <person name="de Groot N.N."/>
        </authorList>
    </citation>
    <scope>NUCLEOTIDE SEQUENCE [LARGE SCALE GENOMIC DNA]</scope>
    <source>
        <strain evidence="2 4">DSM 25947</strain>
    </source>
</reference>
<dbReference type="OrthoDB" id="9811532at2"/>